<gene>
    <name evidence="1" type="ORF">THAOC_15302</name>
</gene>
<evidence type="ECO:0000313" key="1">
    <source>
        <dbReference type="EMBL" id="EJK64008.1"/>
    </source>
</evidence>
<accession>K0SD05</accession>
<comment type="caution">
    <text evidence="1">The sequence shown here is derived from an EMBL/GenBank/DDBJ whole genome shotgun (WGS) entry which is preliminary data.</text>
</comment>
<reference evidence="1 2" key="1">
    <citation type="journal article" date="2012" name="Genome Biol.">
        <title>Genome and low-iron response of an oceanic diatom adapted to chronic iron limitation.</title>
        <authorList>
            <person name="Lommer M."/>
            <person name="Specht M."/>
            <person name="Roy A.S."/>
            <person name="Kraemer L."/>
            <person name="Andreson R."/>
            <person name="Gutowska M.A."/>
            <person name="Wolf J."/>
            <person name="Bergner S.V."/>
            <person name="Schilhabel M.B."/>
            <person name="Klostermeier U.C."/>
            <person name="Beiko R.G."/>
            <person name="Rosenstiel P."/>
            <person name="Hippler M."/>
            <person name="Laroche J."/>
        </authorList>
    </citation>
    <scope>NUCLEOTIDE SEQUENCE [LARGE SCALE GENOMIC DNA]</scope>
    <source>
        <strain evidence="1 2">CCMP1005</strain>
    </source>
</reference>
<dbReference type="Proteomes" id="UP000266841">
    <property type="component" value="Unassembled WGS sequence"/>
</dbReference>
<dbReference type="AlphaFoldDB" id="K0SD05"/>
<organism evidence="1 2">
    <name type="scientific">Thalassiosira oceanica</name>
    <name type="common">Marine diatom</name>
    <dbReference type="NCBI Taxonomy" id="159749"/>
    <lineage>
        <taxon>Eukaryota</taxon>
        <taxon>Sar</taxon>
        <taxon>Stramenopiles</taxon>
        <taxon>Ochrophyta</taxon>
        <taxon>Bacillariophyta</taxon>
        <taxon>Coscinodiscophyceae</taxon>
        <taxon>Thalassiosirophycidae</taxon>
        <taxon>Thalassiosirales</taxon>
        <taxon>Thalassiosiraceae</taxon>
        <taxon>Thalassiosira</taxon>
    </lineage>
</organism>
<keyword evidence="2" id="KW-1185">Reference proteome</keyword>
<evidence type="ECO:0000313" key="2">
    <source>
        <dbReference type="Proteomes" id="UP000266841"/>
    </source>
</evidence>
<sequence>MLSVPAVPCKKKSSISRGAEGENITAYDWVVNHIKSNDKKTGTAELRALIDGEANRGRHSLNGKWARPKKKTQFMWGGILLQLLIIKRKR</sequence>
<proteinExistence type="predicted"/>
<dbReference type="EMBL" id="AGNL01017758">
    <property type="protein sequence ID" value="EJK64008.1"/>
    <property type="molecule type" value="Genomic_DNA"/>
</dbReference>
<protein>
    <submittedName>
        <fullName evidence="1">Uncharacterized protein</fullName>
    </submittedName>
</protein>
<name>K0SD05_THAOC</name>